<keyword evidence="12" id="KW-0653">Protein transport</keyword>
<dbReference type="GO" id="GO:0015031">
    <property type="term" value="P:protein transport"/>
    <property type="evidence" value="ECO:0007669"/>
    <property type="project" value="UniProtKB-KW"/>
</dbReference>
<dbReference type="GO" id="GO:0008270">
    <property type="term" value="F:zinc ion binding"/>
    <property type="evidence" value="ECO:0007669"/>
    <property type="project" value="UniProtKB-KW"/>
</dbReference>
<dbReference type="InterPro" id="IPR046450">
    <property type="entry name" value="PA_dom_sf"/>
</dbReference>
<dbReference type="EC" id="2.3.2.27" evidence="3"/>
<dbReference type="Gene3D" id="3.50.30.30">
    <property type="match status" value="1"/>
</dbReference>
<sequence length="380" mass="40927">MPPLAAETGLASRIVSHKEIMLSLAGLSLLLLTLLLGRVSATVVLMTSTNETLQFADMESSFAARIPAAGILGVVYAAEPANACTSLTNAPIPERGLFSSFVVVARGDCTFETKVRVAQKAGFHAVIVYNNEDNHDLVTMSGNGAGIHIHAVFVSRASGETILNYADDVGTSCYIRPAFENTAWSVMAVSFISLLAVAAVLATFFFVRRHRLRHFGNRILQNRESLGMSATEVKALPVLVFKCVGDGNGTAETCAICLEDYEIGDKLRVLPCHHEFHTACIDQWLMTRRPFCPVCKRDAHTKTTEPPASENTPLLGAPTAHHPVAVNTSTESPGRSDLVQDLRLEGYHVVAVDRLQALAGVKAARSSSSGLKFLSTVVYF</sequence>
<dbReference type="Pfam" id="PF13639">
    <property type="entry name" value="zf-RING_2"/>
    <property type="match status" value="1"/>
</dbReference>
<keyword evidence="13 20" id="KW-1133">Transmembrane helix</keyword>
<dbReference type="PANTHER" id="PTHR47168:SF1">
    <property type="entry name" value="OS02G0798600 PROTEIN"/>
    <property type="match status" value="1"/>
</dbReference>
<keyword evidence="9" id="KW-0732">Signal</keyword>
<keyword evidence="11" id="KW-0862">Zinc</keyword>
<keyword evidence="5" id="KW-0926">Vacuole</keyword>
<keyword evidence="7 20" id="KW-0812">Transmembrane</keyword>
<evidence type="ECO:0000256" key="9">
    <source>
        <dbReference type="ARBA" id="ARBA00022729"/>
    </source>
</evidence>
<name>A0ABD3HDI4_9MARC</name>
<keyword evidence="8" id="KW-0479">Metal-binding</keyword>
<proteinExistence type="predicted"/>
<evidence type="ECO:0000256" key="6">
    <source>
        <dbReference type="ARBA" id="ARBA00022679"/>
    </source>
</evidence>
<comment type="pathway">
    <text evidence="2">Protein modification; protein ubiquitination.</text>
</comment>
<keyword evidence="15" id="KW-1015">Disulfide bond</keyword>
<keyword evidence="16" id="KW-0325">Glycoprotein</keyword>
<evidence type="ECO:0000256" key="16">
    <source>
        <dbReference type="ARBA" id="ARBA00023180"/>
    </source>
</evidence>
<dbReference type="Pfam" id="PF02225">
    <property type="entry name" value="PA"/>
    <property type="match status" value="1"/>
</dbReference>
<dbReference type="Gene3D" id="3.30.40.10">
    <property type="entry name" value="Zinc/RING finger domain, C3HC4 (zinc finger)"/>
    <property type="match status" value="1"/>
</dbReference>
<keyword evidence="14 20" id="KW-0472">Membrane</keyword>
<evidence type="ECO:0000313" key="22">
    <source>
        <dbReference type="EMBL" id="KAL3689473.1"/>
    </source>
</evidence>
<evidence type="ECO:0000256" key="13">
    <source>
        <dbReference type="ARBA" id="ARBA00022989"/>
    </source>
</evidence>
<dbReference type="InterPro" id="IPR003137">
    <property type="entry name" value="PA_domain"/>
</dbReference>
<evidence type="ECO:0000256" key="8">
    <source>
        <dbReference type="ARBA" id="ARBA00022723"/>
    </source>
</evidence>
<dbReference type="CDD" id="cd02123">
    <property type="entry name" value="PA_C_RZF_like"/>
    <property type="match status" value="1"/>
</dbReference>
<dbReference type="SUPFAM" id="SSF52025">
    <property type="entry name" value="PA domain"/>
    <property type="match status" value="1"/>
</dbReference>
<evidence type="ECO:0000256" key="17">
    <source>
        <dbReference type="ARBA" id="ARBA00046288"/>
    </source>
</evidence>
<dbReference type="SMART" id="SM00184">
    <property type="entry name" value="RING"/>
    <property type="match status" value="1"/>
</dbReference>
<feature type="transmembrane region" description="Helical" evidence="20">
    <location>
        <begin position="183"/>
        <end position="207"/>
    </location>
</feature>
<keyword evidence="23" id="KW-1185">Reference proteome</keyword>
<evidence type="ECO:0000313" key="23">
    <source>
        <dbReference type="Proteomes" id="UP001633002"/>
    </source>
</evidence>
<evidence type="ECO:0000256" key="5">
    <source>
        <dbReference type="ARBA" id="ARBA00022554"/>
    </source>
</evidence>
<dbReference type="InterPro" id="IPR051653">
    <property type="entry name" value="E3_ligase_sorting_rcpt"/>
</dbReference>
<evidence type="ECO:0000256" key="15">
    <source>
        <dbReference type="ARBA" id="ARBA00023157"/>
    </source>
</evidence>
<dbReference type="InterPro" id="IPR001841">
    <property type="entry name" value="Znf_RING"/>
</dbReference>
<dbReference type="CDD" id="cd23118">
    <property type="entry name" value="RING-H2_SIS3"/>
    <property type="match status" value="1"/>
</dbReference>
<dbReference type="FunFam" id="3.50.30.30:FF:000020">
    <property type="entry name" value="Receptor homology region transmembrane domain-and RING domain-containing protein 2"/>
    <property type="match status" value="1"/>
</dbReference>
<gene>
    <name evidence="22" type="ORF">R1sor_015782</name>
</gene>
<keyword evidence="6" id="KW-0808">Transferase</keyword>
<dbReference type="FunFam" id="3.30.40.10:FF:000388">
    <property type="entry name" value="Putative RING zinc finger domain superfamily protein"/>
    <property type="match status" value="1"/>
</dbReference>
<comment type="subcellular location">
    <subcellularLocation>
        <location evidence="17">Endomembrane system</location>
        <topology evidence="17">Single-pass type I membrane protein</topology>
    </subcellularLocation>
    <subcellularLocation>
        <location evidence="18">Protein storage vacuole membrane</location>
    </subcellularLocation>
</comment>
<reference evidence="22 23" key="1">
    <citation type="submission" date="2024-09" db="EMBL/GenBank/DDBJ databases">
        <title>Chromosome-scale assembly of Riccia sorocarpa.</title>
        <authorList>
            <person name="Paukszto L."/>
        </authorList>
    </citation>
    <scope>NUCLEOTIDE SEQUENCE [LARGE SCALE GENOMIC DNA]</scope>
    <source>
        <strain evidence="22">LP-2024</strain>
        <tissue evidence="22">Aerial parts of the thallus</tissue>
    </source>
</reference>
<dbReference type="EMBL" id="JBJQOH010000004">
    <property type="protein sequence ID" value="KAL3689473.1"/>
    <property type="molecule type" value="Genomic_DNA"/>
</dbReference>
<evidence type="ECO:0000256" key="7">
    <source>
        <dbReference type="ARBA" id="ARBA00022692"/>
    </source>
</evidence>
<dbReference type="PANTHER" id="PTHR47168">
    <property type="entry name" value="RING ZINC FINGER DOMAIN SUPERFAMILY PROTEIN-RELATED"/>
    <property type="match status" value="1"/>
</dbReference>
<protein>
    <recommendedName>
        <fullName evidence="3">RING-type E3 ubiquitin transferase</fullName>
        <ecNumber evidence="3">2.3.2.27</ecNumber>
    </recommendedName>
</protein>
<evidence type="ECO:0000256" key="19">
    <source>
        <dbReference type="PROSITE-ProRule" id="PRU00175"/>
    </source>
</evidence>
<keyword evidence="10 19" id="KW-0863">Zinc-finger</keyword>
<evidence type="ECO:0000256" key="10">
    <source>
        <dbReference type="ARBA" id="ARBA00022771"/>
    </source>
</evidence>
<dbReference type="GO" id="GO:0012505">
    <property type="term" value="C:endomembrane system"/>
    <property type="evidence" value="ECO:0007669"/>
    <property type="project" value="UniProtKB-SubCell"/>
</dbReference>
<dbReference type="InterPro" id="IPR013083">
    <property type="entry name" value="Znf_RING/FYVE/PHD"/>
</dbReference>
<evidence type="ECO:0000256" key="11">
    <source>
        <dbReference type="ARBA" id="ARBA00022833"/>
    </source>
</evidence>
<evidence type="ECO:0000256" key="4">
    <source>
        <dbReference type="ARBA" id="ARBA00022448"/>
    </source>
</evidence>
<dbReference type="GO" id="GO:0061630">
    <property type="term" value="F:ubiquitin protein ligase activity"/>
    <property type="evidence" value="ECO:0007669"/>
    <property type="project" value="UniProtKB-EC"/>
</dbReference>
<organism evidence="22 23">
    <name type="scientific">Riccia sorocarpa</name>
    <dbReference type="NCBI Taxonomy" id="122646"/>
    <lineage>
        <taxon>Eukaryota</taxon>
        <taxon>Viridiplantae</taxon>
        <taxon>Streptophyta</taxon>
        <taxon>Embryophyta</taxon>
        <taxon>Marchantiophyta</taxon>
        <taxon>Marchantiopsida</taxon>
        <taxon>Marchantiidae</taxon>
        <taxon>Marchantiales</taxon>
        <taxon>Ricciaceae</taxon>
        <taxon>Riccia</taxon>
    </lineage>
</organism>
<feature type="domain" description="RING-type" evidence="21">
    <location>
        <begin position="254"/>
        <end position="296"/>
    </location>
</feature>
<dbReference type="Proteomes" id="UP001633002">
    <property type="component" value="Unassembled WGS sequence"/>
</dbReference>
<evidence type="ECO:0000259" key="21">
    <source>
        <dbReference type="PROSITE" id="PS50089"/>
    </source>
</evidence>
<dbReference type="PROSITE" id="PS50089">
    <property type="entry name" value="ZF_RING_2"/>
    <property type="match status" value="1"/>
</dbReference>
<evidence type="ECO:0000256" key="2">
    <source>
        <dbReference type="ARBA" id="ARBA00004906"/>
    </source>
</evidence>
<comment type="catalytic activity">
    <reaction evidence="1">
        <text>S-ubiquitinyl-[E2 ubiquitin-conjugating enzyme]-L-cysteine + [acceptor protein]-L-lysine = [E2 ubiquitin-conjugating enzyme]-L-cysteine + N(6)-ubiquitinyl-[acceptor protein]-L-lysine.</text>
        <dbReference type="EC" id="2.3.2.27"/>
    </reaction>
</comment>
<dbReference type="SUPFAM" id="SSF57850">
    <property type="entry name" value="RING/U-box"/>
    <property type="match status" value="1"/>
</dbReference>
<evidence type="ECO:0000256" key="12">
    <source>
        <dbReference type="ARBA" id="ARBA00022927"/>
    </source>
</evidence>
<evidence type="ECO:0000256" key="1">
    <source>
        <dbReference type="ARBA" id="ARBA00000900"/>
    </source>
</evidence>
<accession>A0ABD3HDI4</accession>
<dbReference type="GO" id="GO:0032586">
    <property type="term" value="C:protein storage vacuole membrane"/>
    <property type="evidence" value="ECO:0007669"/>
    <property type="project" value="UniProtKB-SubCell"/>
</dbReference>
<keyword evidence="4" id="KW-0813">Transport</keyword>
<dbReference type="AlphaFoldDB" id="A0ABD3HDI4"/>
<evidence type="ECO:0000256" key="20">
    <source>
        <dbReference type="SAM" id="Phobius"/>
    </source>
</evidence>
<comment type="caution">
    <text evidence="22">The sequence shown here is derived from an EMBL/GenBank/DDBJ whole genome shotgun (WGS) entry which is preliminary data.</text>
</comment>
<dbReference type="InterPro" id="IPR044744">
    <property type="entry name" value="ZNRF4/RNF13/RNF167_PA"/>
</dbReference>
<evidence type="ECO:0000256" key="3">
    <source>
        <dbReference type="ARBA" id="ARBA00012483"/>
    </source>
</evidence>
<evidence type="ECO:0000256" key="18">
    <source>
        <dbReference type="ARBA" id="ARBA00060484"/>
    </source>
</evidence>
<evidence type="ECO:0000256" key="14">
    <source>
        <dbReference type="ARBA" id="ARBA00023136"/>
    </source>
</evidence>